<dbReference type="InterPro" id="IPR051834">
    <property type="entry name" value="RING_finger_E3_ligase"/>
</dbReference>
<evidence type="ECO:0000313" key="7">
    <source>
        <dbReference type="EMBL" id="KAF4734848.1"/>
    </source>
</evidence>
<dbReference type="PROSITE" id="PS50089">
    <property type="entry name" value="ZF_RING_2"/>
    <property type="match status" value="1"/>
</dbReference>
<sequence>MDSRRQHQLSQAASACYVGLVVAASAALLTFCFTNLPDTVRLALVIAIASCFFLAGVVVRMYGKGFLRVLSVRYARRRFKTAEGLYIEAQTQGTCSICLSEYDPGHMMVRLNCGHVYHLDCASSWISLGSSRRTCPLCRCTVEFERPSLRALVFGK</sequence>
<dbReference type="GO" id="GO:0061630">
    <property type="term" value="F:ubiquitin protein ligase activity"/>
    <property type="evidence" value="ECO:0007669"/>
    <property type="project" value="TreeGrafter"/>
</dbReference>
<feature type="transmembrane region" description="Helical" evidence="5">
    <location>
        <begin position="42"/>
        <end position="63"/>
    </location>
</feature>
<dbReference type="Gene3D" id="3.30.40.10">
    <property type="entry name" value="Zinc/RING finger domain, C3HC4 (zinc finger)"/>
    <property type="match status" value="1"/>
</dbReference>
<dbReference type="PROSITE" id="PS51257">
    <property type="entry name" value="PROKAR_LIPOPROTEIN"/>
    <property type="match status" value="1"/>
</dbReference>
<keyword evidence="5" id="KW-0472">Membrane</keyword>
<dbReference type="PANTHER" id="PTHR45931:SF3">
    <property type="entry name" value="RING ZINC FINGER-CONTAINING PROTEIN"/>
    <property type="match status" value="1"/>
</dbReference>
<gene>
    <name evidence="7" type="ORF">FOZ63_027101</name>
</gene>
<dbReference type="Pfam" id="PF13639">
    <property type="entry name" value="zf-RING_2"/>
    <property type="match status" value="1"/>
</dbReference>
<evidence type="ECO:0000256" key="2">
    <source>
        <dbReference type="ARBA" id="ARBA00022771"/>
    </source>
</evidence>
<dbReference type="PANTHER" id="PTHR45931">
    <property type="entry name" value="SI:CH211-59O9.10"/>
    <property type="match status" value="1"/>
</dbReference>
<dbReference type="CDD" id="cd16448">
    <property type="entry name" value="RING-H2"/>
    <property type="match status" value="1"/>
</dbReference>
<keyword evidence="3" id="KW-0862">Zinc</keyword>
<dbReference type="SUPFAM" id="SSF57850">
    <property type="entry name" value="RING/U-box"/>
    <property type="match status" value="1"/>
</dbReference>
<feature type="transmembrane region" description="Helical" evidence="5">
    <location>
        <begin position="12"/>
        <end position="36"/>
    </location>
</feature>
<dbReference type="GO" id="GO:0006511">
    <property type="term" value="P:ubiquitin-dependent protein catabolic process"/>
    <property type="evidence" value="ECO:0007669"/>
    <property type="project" value="TreeGrafter"/>
</dbReference>
<evidence type="ECO:0000259" key="6">
    <source>
        <dbReference type="PROSITE" id="PS50089"/>
    </source>
</evidence>
<reference evidence="7 8" key="1">
    <citation type="submission" date="2020-04" db="EMBL/GenBank/DDBJ databases">
        <title>Perkinsus olseni comparative genomics.</title>
        <authorList>
            <person name="Bogema D.R."/>
        </authorList>
    </citation>
    <scope>NUCLEOTIDE SEQUENCE [LARGE SCALE GENOMIC DNA]</scope>
    <source>
        <strain evidence="7 8">ATCC PRA-207</strain>
    </source>
</reference>
<protein>
    <recommendedName>
        <fullName evidence="6">RING-type domain-containing protein</fullName>
    </recommendedName>
</protein>
<keyword evidence="8" id="KW-1185">Reference proteome</keyword>
<organism evidence="7 8">
    <name type="scientific">Perkinsus olseni</name>
    <name type="common">Perkinsus atlanticus</name>
    <dbReference type="NCBI Taxonomy" id="32597"/>
    <lineage>
        <taxon>Eukaryota</taxon>
        <taxon>Sar</taxon>
        <taxon>Alveolata</taxon>
        <taxon>Perkinsozoa</taxon>
        <taxon>Perkinsea</taxon>
        <taxon>Perkinsida</taxon>
        <taxon>Perkinsidae</taxon>
        <taxon>Perkinsus</taxon>
    </lineage>
</organism>
<dbReference type="Proteomes" id="UP000553632">
    <property type="component" value="Unassembled WGS sequence"/>
</dbReference>
<dbReference type="GO" id="GO:0008270">
    <property type="term" value="F:zinc ion binding"/>
    <property type="evidence" value="ECO:0007669"/>
    <property type="project" value="UniProtKB-KW"/>
</dbReference>
<dbReference type="InterPro" id="IPR013083">
    <property type="entry name" value="Znf_RING/FYVE/PHD"/>
</dbReference>
<comment type="caution">
    <text evidence="7">The sequence shown here is derived from an EMBL/GenBank/DDBJ whole genome shotgun (WGS) entry which is preliminary data.</text>
</comment>
<dbReference type="InterPro" id="IPR001841">
    <property type="entry name" value="Znf_RING"/>
</dbReference>
<keyword evidence="5" id="KW-1133">Transmembrane helix</keyword>
<keyword evidence="2 4" id="KW-0863">Zinc-finger</keyword>
<evidence type="ECO:0000256" key="4">
    <source>
        <dbReference type="PROSITE-ProRule" id="PRU00175"/>
    </source>
</evidence>
<keyword evidence="5" id="KW-0812">Transmembrane</keyword>
<accession>A0A7J6SPK0</accession>
<dbReference type="GO" id="GO:0005634">
    <property type="term" value="C:nucleus"/>
    <property type="evidence" value="ECO:0007669"/>
    <property type="project" value="TreeGrafter"/>
</dbReference>
<evidence type="ECO:0000256" key="5">
    <source>
        <dbReference type="SAM" id="Phobius"/>
    </source>
</evidence>
<evidence type="ECO:0000256" key="1">
    <source>
        <dbReference type="ARBA" id="ARBA00022723"/>
    </source>
</evidence>
<dbReference type="SMART" id="SM00184">
    <property type="entry name" value="RING"/>
    <property type="match status" value="1"/>
</dbReference>
<proteinExistence type="predicted"/>
<evidence type="ECO:0000256" key="3">
    <source>
        <dbReference type="ARBA" id="ARBA00022833"/>
    </source>
</evidence>
<dbReference type="EMBL" id="JABANO010016630">
    <property type="protein sequence ID" value="KAF4734848.1"/>
    <property type="molecule type" value="Genomic_DNA"/>
</dbReference>
<name>A0A7J6SPK0_PEROL</name>
<evidence type="ECO:0000313" key="8">
    <source>
        <dbReference type="Proteomes" id="UP000553632"/>
    </source>
</evidence>
<keyword evidence="1" id="KW-0479">Metal-binding</keyword>
<dbReference type="AlphaFoldDB" id="A0A7J6SPK0"/>
<feature type="domain" description="RING-type" evidence="6">
    <location>
        <begin position="95"/>
        <end position="139"/>
    </location>
</feature>